<gene>
    <name evidence="2" type="ORF">V8G54_002011</name>
</gene>
<feature type="compositionally biased region" description="Polar residues" evidence="1">
    <location>
        <begin position="46"/>
        <end position="59"/>
    </location>
</feature>
<evidence type="ECO:0000313" key="2">
    <source>
        <dbReference type="EMBL" id="WVZ23467.1"/>
    </source>
</evidence>
<reference evidence="2 3" key="1">
    <citation type="journal article" date="2023" name="Life. Sci Alliance">
        <title>Evolutionary insights into 3D genome organization and epigenetic landscape of Vigna mungo.</title>
        <authorList>
            <person name="Junaid A."/>
            <person name="Singh B."/>
            <person name="Bhatia S."/>
        </authorList>
    </citation>
    <scope>NUCLEOTIDE SEQUENCE [LARGE SCALE GENOMIC DNA]</scope>
    <source>
        <strain evidence="2">Urdbean</strain>
    </source>
</reference>
<dbReference type="Proteomes" id="UP001374535">
    <property type="component" value="Chromosome 1"/>
</dbReference>
<evidence type="ECO:0000313" key="3">
    <source>
        <dbReference type="Proteomes" id="UP001374535"/>
    </source>
</evidence>
<dbReference type="AlphaFoldDB" id="A0AAQ3PAI4"/>
<organism evidence="2 3">
    <name type="scientific">Vigna mungo</name>
    <name type="common">Black gram</name>
    <name type="synonym">Phaseolus mungo</name>
    <dbReference type="NCBI Taxonomy" id="3915"/>
    <lineage>
        <taxon>Eukaryota</taxon>
        <taxon>Viridiplantae</taxon>
        <taxon>Streptophyta</taxon>
        <taxon>Embryophyta</taxon>
        <taxon>Tracheophyta</taxon>
        <taxon>Spermatophyta</taxon>
        <taxon>Magnoliopsida</taxon>
        <taxon>eudicotyledons</taxon>
        <taxon>Gunneridae</taxon>
        <taxon>Pentapetalae</taxon>
        <taxon>rosids</taxon>
        <taxon>fabids</taxon>
        <taxon>Fabales</taxon>
        <taxon>Fabaceae</taxon>
        <taxon>Papilionoideae</taxon>
        <taxon>50 kb inversion clade</taxon>
        <taxon>NPAAA clade</taxon>
        <taxon>indigoferoid/millettioid clade</taxon>
        <taxon>Phaseoleae</taxon>
        <taxon>Vigna</taxon>
    </lineage>
</organism>
<feature type="region of interest" description="Disordered" evidence="1">
    <location>
        <begin position="1"/>
        <end position="117"/>
    </location>
</feature>
<accession>A0AAQ3PAI4</accession>
<keyword evidence="3" id="KW-1185">Reference proteome</keyword>
<name>A0AAQ3PAI4_VIGMU</name>
<protein>
    <submittedName>
        <fullName evidence="2">Uncharacterized protein</fullName>
    </submittedName>
</protein>
<sequence length="117" mass="12588">MPQAKSRQKSRRRISESTKDSYSTQDPSIPHYPSRLLSRATRSIPPLTTRNPTPSQPNSRPAGCLCSSRHGGLRSADPRRRGGSQAHVRPPGRSSVAAPTTAPRLSRTSGRGGSHAP</sequence>
<proteinExistence type="predicted"/>
<dbReference type="EMBL" id="CP144700">
    <property type="protein sequence ID" value="WVZ23467.1"/>
    <property type="molecule type" value="Genomic_DNA"/>
</dbReference>
<evidence type="ECO:0000256" key="1">
    <source>
        <dbReference type="SAM" id="MobiDB-lite"/>
    </source>
</evidence>
<feature type="compositionally biased region" description="Basic residues" evidence="1">
    <location>
        <begin position="1"/>
        <end position="12"/>
    </location>
</feature>